<dbReference type="EMBL" id="WKJM01000053">
    <property type="protein sequence ID" value="MRX11861.1"/>
    <property type="molecule type" value="Genomic_DNA"/>
</dbReference>
<accession>A0A6L5QSQ6</accession>
<protein>
    <submittedName>
        <fullName evidence="1">Uncharacterized protein</fullName>
    </submittedName>
</protein>
<reference evidence="1 2" key="1">
    <citation type="submission" date="2019-11" db="EMBL/GenBank/DDBJ databases">
        <title>Novel species isolated from a subtropical stream in China.</title>
        <authorList>
            <person name="Lu H."/>
        </authorList>
    </citation>
    <scope>NUCLEOTIDE SEQUENCE [LARGE SCALE GENOMIC DNA]</scope>
    <source>
        <strain evidence="1 2">FT25W</strain>
    </source>
</reference>
<dbReference type="Proteomes" id="UP000481037">
    <property type="component" value="Unassembled WGS sequence"/>
</dbReference>
<comment type="caution">
    <text evidence="1">The sequence shown here is derived from an EMBL/GenBank/DDBJ whole genome shotgun (WGS) entry which is preliminary data.</text>
</comment>
<sequence>MDHPIPIGLRGSVLLALCHAVDDLGYTDKAHEALCEAVTEWLERRQAAPEATAAAPQPQPLPRAKPGYQWKQLFLPEGTELRVTMHGRVRHAAVEGNHIIYNGKPVSPSQLANTGDVVRNAWRVVWLKLPGEEWERAADRRAPWRS</sequence>
<proteinExistence type="predicted"/>
<organism evidence="1 2">
    <name type="scientific">Duganella alba</name>
    <dbReference type="NCBI Taxonomy" id="2666081"/>
    <lineage>
        <taxon>Bacteria</taxon>
        <taxon>Pseudomonadati</taxon>
        <taxon>Pseudomonadota</taxon>
        <taxon>Betaproteobacteria</taxon>
        <taxon>Burkholderiales</taxon>
        <taxon>Oxalobacteraceae</taxon>
        <taxon>Telluria group</taxon>
        <taxon>Duganella</taxon>
    </lineage>
</organism>
<keyword evidence="2" id="KW-1185">Reference proteome</keyword>
<name>A0A6L5QSQ6_9BURK</name>
<evidence type="ECO:0000313" key="2">
    <source>
        <dbReference type="Proteomes" id="UP000481037"/>
    </source>
</evidence>
<gene>
    <name evidence="1" type="ORF">GJ697_28930</name>
</gene>
<dbReference type="RefSeq" id="WP_154370534.1">
    <property type="nucleotide sequence ID" value="NZ_WKJM01000053.1"/>
</dbReference>
<evidence type="ECO:0000313" key="1">
    <source>
        <dbReference type="EMBL" id="MRX11861.1"/>
    </source>
</evidence>
<dbReference type="AlphaFoldDB" id="A0A6L5QSQ6"/>